<evidence type="ECO:0000256" key="7">
    <source>
        <dbReference type="ARBA" id="ARBA00023136"/>
    </source>
</evidence>
<dbReference type="PROSITE" id="PS51012">
    <property type="entry name" value="ABC_TM2"/>
    <property type="match status" value="1"/>
</dbReference>
<dbReference type="EMBL" id="SMYO01000004">
    <property type="protein sequence ID" value="TDK62194.1"/>
    <property type="molecule type" value="Genomic_DNA"/>
</dbReference>
<feature type="domain" description="ABC transmembrane type-2" evidence="9">
    <location>
        <begin position="35"/>
        <end position="268"/>
    </location>
</feature>
<dbReference type="AlphaFoldDB" id="A0A4R5VVH8"/>
<comment type="subcellular location">
    <subcellularLocation>
        <location evidence="1 8">Cell membrane</location>
        <topology evidence="1 8">Multi-pass membrane protein</topology>
    </subcellularLocation>
</comment>
<feature type="transmembrane region" description="Helical" evidence="8">
    <location>
        <begin position="71"/>
        <end position="89"/>
    </location>
</feature>
<dbReference type="InterPro" id="IPR047817">
    <property type="entry name" value="ABC2_TM_bact-type"/>
</dbReference>
<evidence type="ECO:0000256" key="2">
    <source>
        <dbReference type="ARBA" id="ARBA00007783"/>
    </source>
</evidence>
<dbReference type="Proteomes" id="UP000295132">
    <property type="component" value="Unassembled WGS sequence"/>
</dbReference>
<dbReference type="GO" id="GO:0005886">
    <property type="term" value="C:plasma membrane"/>
    <property type="evidence" value="ECO:0007669"/>
    <property type="project" value="UniProtKB-SubCell"/>
</dbReference>
<accession>A0A4R5VVH8</accession>
<evidence type="ECO:0000313" key="11">
    <source>
        <dbReference type="Proteomes" id="UP000295132"/>
    </source>
</evidence>
<evidence type="ECO:0000256" key="4">
    <source>
        <dbReference type="ARBA" id="ARBA00022475"/>
    </source>
</evidence>
<gene>
    <name evidence="10" type="ORF">E2K98_09025</name>
</gene>
<evidence type="ECO:0000256" key="1">
    <source>
        <dbReference type="ARBA" id="ARBA00004651"/>
    </source>
</evidence>
<comment type="caution">
    <text evidence="10">The sequence shown here is derived from an EMBL/GenBank/DDBJ whole genome shotgun (WGS) entry which is preliminary data.</text>
</comment>
<proteinExistence type="inferred from homology"/>
<dbReference type="PANTHER" id="PTHR30413:SF10">
    <property type="entry name" value="CAPSULE POLYSACCHARIDE EXPORT INNER-MEMBRANE PROTEIN CTRC"/>
    <property type="match status" value="1"/>
</dbReference>
<keyword evidence="7 8" id="KW-0472">Membrane</keyword>
<evidence type="ECO:0000256" key="6">
    <source>
        <dbReference type="ARBA" id="ARBA00022989"/>
    </source>
</evidence>
<dbReference type="GO" id="GO:0015920">
    <property type="term" value="P:lipopolysaccharide transport"/>
    <property type="evidence" value="ECO:0007669"/>
    <property type="project" value="TreeGrafter"/>
</dbReference>
<keyword evidence="5 8" id="KW-0812">Transmembrane</keyword>
<comment type="similarity">
    <text evidence="2 8">Belongs to the ABC-2 integral membrane protein family.</text>
</comment>
<organism evidence="10 11">
    <name type="scientific">Bacillus salipaludis</name>
    <dbReference type="NCBI Taxonomy" id="2547811"/>
    <lineage>
        <taxon>Bacteria</taxon>
        <taxon>Bacillati</taxon>
        <taxon>Bacillota</taxon>
        <taxon>Bacilli</taxon>
        <taxon>Bacillales</taxon>
        <taxon>Bacillaceae</taxon>
        <taxon>Bacillus</taxon>
    </lineage>
</organism>
<keyword evidence="4 8" id="KW-1003">Cell membrane</keyword>
<sequence>MKSMITVIKEQISSLYLILRLSAFEMKSANTNNYLGRFWEVLNPSIQLAIYWFVFGLGVRKGKYVDMGHGIDVPFFIWMLTGMIVWFFVNPAISASSRSIYTRIQLISKMSFPMSAIPSFVIMAGFYTHLMLVAVVTIFLQFTPYKISVYFVQLPYFMLATLILLLALGLITSTLSTIVRDVQQIVQSILKMILYITPLLVHFDRLEIKGVDYAFLLKLNPLYYIVEGYRASLLGTGWYGIENPQYTLYFWILVLVLFLFGSVLHIKFRNRFVDFL</sequence>
<evidence type="ECO:0000256" key="3">
    <source>
        <dbReference type="ARBA" id="ARBA00022448"/>
    </source>
</evidence>
<keyword evidence="3 8" id="KW-0813">Transport</keyword>
<keyword evidence="6 8" id="KW-1133">Transmembrane helix</keyword>
<dbReference type="PANTHER" id="PTHR30413">
    <property type="entry name" value="INNER MEMBRANE TRANSPORT PERMEASE"/>
    <property type="match status" value="1"/>
</dbReference>
<feature type="transmembrane region" description="Helical" evidence="8">
    <location>
        <begin position="41"/>
        <end position="59"/>
    </location>
</feature>
<feature type="transmembrane region" description="Helical" evidence="8">
    <location>
        <begin position="185"/>
        <end position="203"/>
    </location>
</feature>
<reference evidence="10 11" key="1">
    <citation type="submission" date="2019-03" db="EMBL/GenBank/DDBJ databases">
        <title>Bacillus niacini sp. nov. a Nicotinate-Metabolizing Mesophile Isolated from Soil.</title>
        <authorList>
            <person name="Zhang G."/>
        </authorList>
    </citation>
    <scope>NUCLEOTIDE SEQUENCE [LARGE SCALE GENOMIC DNA]</scope>
    <source>
        <strain evidence="10 11">WN066</strain>
    </source>
</reference>
<dbReference type="RefSeq" id="WP_133333924.1">
    <property type="nucleotide sequence ID" value="NZ_SMYO01000004.1"/>
</dbReference>
<feature type="transmembrane region" description="Helical" evidence="8">
    <location>
        <begin position="246"/>
        <end position="266"/>
    </location>
</feature>
<dbReference type="Pfam" id="PF01061">
    <property type="entry name" value="ABC2_membrane"/>
    <property type="match status" value="1"/>
</dbReference>
<evidence type="ECO:0000259" key="9">
    <source>
        <dbReference type="PROSITE" id="PS51012"/>
    </source>
</evidence>
<feature type="transmembrane region" description="Helical" evidence="8">
    <location>
        <begin position="120"/>
        <end position="142"/>
    </location>
</feature>
<feature type="transmembrane region" description="Helical" evidence="8">
    <location>
        <begin position="154"/>
        <end position="179"/>
    </location>
</feature>
<dbReference type="InterPro" id="IPR013525">
    <property type="entry name" value="ABC2_TM"/>
</dbReference>
<name>A0A4R5VVH8_9BACI</name>
<protein>
    <recommendedName>
        <fullName evidence="8">Transport permease protein</fullName>
    </recommendedName>
</protein>
<evidence type="ECO:0000313" key="10">
    <source>
        <dbReference type="EMBL" id="TDK62194.1"/>
    </source>
</evidence>
<dbReference type="GO" id="GO:0140359">
    <property type="term" value="F:ABC-type transporter activity"/>
    <property type="evidence" value="ECO:0007669"/>
    <property type="project" value="InterPro"/>
</dbReference>
<evidence type="ECO:0000256" key="8">
    <source>
        <dbReference type="RuleBase" id="RU361157"/>
    </source>
</evidence>
<evidence type="ECO:0000256" key="5">
    <source>
        <dbReference type="ARBA" id="ARBA00022692"/>
    </source>
</evidence>